<sequence>MKKLIFLALFSPLLGIAQEKGTHFDHESSWEQIKAKAKAENKYIFVDCFTTWCGPCKYMTANIFPQEKVGAFMNENFINVKVQMDKTPNDNEFVKSWYADADKIASQHQIMAYPTFLVFAPNGEIADRFVGGREADQLIEVCKDALVPERQYYTQLKKYPEHRNDTAFLRKLSVLALEKYDQAGLDSVFQQYLAIQPNIYNPGTLDLIMQSTSSSKSKGFDILLKNADKVNKVMGKDAAENKLVSIATIEELRSSGASKEKVPDWAAFDKSVRGKYPRIADETVAKAKCMYYSAFRDDKETVKSITSYMKKFGHKSNPYELNEYAWTVFEMGNAEADLKEALNWSKRSIEKEENPNYIDTYANLLFKLGKKDEAIAWEEKALNAVPDNQKKTFAETLAKMKGN</sequence>
<dbReference type="PANTHER" id="PTHR45663:SF15">
    <property type="entry name" value="THIOREDOXIN Y1, CHLOROPLASTIC"/>
    <property type="match status" value="1"/>
</dbReference>
<dbReference type="SUPFAM" id="SSF48452">
    <property type="entry name" value="TPR-like"/>
    <property type="match status" value="1"/>
</dbReference>
<evidence type="ECO:0000259" key="3">
    <source>
        <dbReference type="PROSITE" id="PS51352"/>
    </source>
</evidence>
<dbReference type="InterPro" id="IPR004879">
    <property type="entry name" value="Ssp411-like_TRX"/>
</dbReference>
<evidence type="ECO:0000313" key="4">
    <source>
        <dbReference type="EMBL" id="SEA22297.1"/>
    </source>
</evidence>
<feature type="domain" description="Thioredoxin" evidence="3">
    <location>
        <begin position="7"/>
        <end position="147"/>
    </location>
</feature>
<keyword evidence="1" id="KW-1015">Disulfide bond</keyword>
<dbReference type="RefSeq" id="WP_089759656.1">
    <property type="nucleotide sequence ID" value="NZ_BKAT01000005.1"/>
</dbReference>
<dbReference type="Pfam" id="PF03190">
    <property type="entry name" value="Thioredox_DsbH"/>
    <property type="match status" value="1"/>
</dbReference>
<dbReference type="EMBL" id="FNRL01000004">
    <property type="protein sequence ID" value="SEA22297.1"/>
    <property type="molecule type" value="Genomic_DNA"/>
</dbReference>
<dbReference type="InterPro" id="IPR017937">
    <property type="entry name" value="Thioredoxin_CS"/>
</dbReference>
<evidence type="ECO:0000256" key="1">
    <source>
        <dbReference type="ARBA" id="ARBA00023157"/>
    </source>
</evidence>
<dbReference type="OrthoDB" id="120730at2"/>
<evidence type="ECO:0000256" key="2">
    <source>
        <dbReference type="ARBA" id="ARBA00023284"/>
    </source>
</evidence>
<dbReference type="GO" id="GO:0015035">
    <property type="term" value="F:protein-disulfide reductase activity"/>
    <property type="evidence" value="ECO:0007669"/>
    <property type="project" value="TreeGrafter"/>
</dbReference>
<evidence type="ECO:0000313" key="5">
    <source>
        <dbReference type="Proteomes" id="UP000199656"/>
    </source>
</evidence>
<dbReference type="Gene3D" id="3.40.30.10">
    <property type="entry name" value="Glutaredoxin"/>
    <property type="match status" value="1"/>
</dbReference>
<dbReference type="SUPFAM" id="SSF52833">
    <property type="entry name" value="Thioredoxin-like"/>
    <property type="match status" value="1"/>
</dbReference>
<dbReference type="InterPro" id="IPR011990">
    <property type="entry name" value="TPR-like_helical_dom_sf"/>
</dbReference>
<reference evidence="5" key="1">
    <citation type="submission" date="2016-10" db="EMBL/GenBank/DDBJ databases">
        <authorList>
            <person name="Varghese N."/>
            <person name="Submissions S."/>
        </authorList>
    </citation>
    <scope>NUCLEOTIDE SEQUENCE [LARGE SCALE GENOMIC DNA]</scope>
    <source>
        <strain evidence="5">DSM 23920</strain>
    </source>
</reference>
<dbReference type="Proteomes" id="UP000199656">
    <property type="component" value="Unassembled WGS sequence"/>
</dbReference>
<dbReference type="PANTHER" id="PTHR45663">
    <property type="entry name" value="GEO12009P1"/>
    <property type="match status" value="1"/>
</dbReference>
<dbReference type="GO" id="GO:0005737">
    <property type="term" value="C:cytoplasm"/>
    <property type="evidence" value="ECO:0007669"/>
    <property type="project" value="TreeGrafter"/>
</dbReference>
<accession>A0A1H3ZF80</accession>
<dbReference type="InterPro" id="IPR036249">
    <property type="entry name" value="Thioredoxin-like_sf"/>
</dbReference>
<dbReference type="GO" id="GO:0006950">
    <property type="term" value="P:response to stress"/>
    <property type="evidence" value="ECO:0007669"/>
    <property type="project" value="UniProtKB-ARBA"/>
</dbReference>
<gene>
    <name evidence="4" type="ORF">SAMN05660909_01191</name>
</gene>
<dbReference type="PROSITE" id="PS00194">
    <property type="entry name" value="THIOREDOXIN_1"/>
    <property type="match status" value="1"/>
</dbReference>
<organism evidence="4 5">
    <name type="scientific">Chitinophaga terrae</name>
    <name type="common">ex Kim and Jung 2007</name>
    <dbReference type="NCBI Taxonomy" id="408074"/>
    <lineage>
        <taxon>Bacteria</taxon>
        <taxon>Pseudomonadati</taxon>
        <taxon>Bacteroidota</taxon>
        <taxon>Chitinophagia</taxon>
        <taxon>Chitinophagales</taxon>
        <taxon>Chitinophagaceae</taxon>
        <taxon>Chitinophaga</taxon>
    </lineage>
</organism>
<dbReference type="PROSITE" id="PS51352">
    <property type="entry name" value="THIOREDOXIN_2"/>
    <property type="match status" value="1"/>
</dbReference>
<keyword evidence="5" id="KW-1185">Reference proteome</keyword>
<name>A0A1H3ZF80_9BACT</name>
<dbReference type="InterPro" id="IPR013766">
    <property type="entry name" value="Thioredoxin_domain"/>
</dbReference>
<dbReference type="Gene3D" id="1.25.40.10">
    <property type="entry name" value="Tetratricopeptide repeat domain"/>
    <property type="match status" value="1"/>
</dbReference>
<dbReference type="AlphaFoldDB" id="A0A1H3ZF80"/>
<proteinExistence type="predicted"/>
<dbReference type="STRING" id="408074.SAMN05660909_01191"/>
<keyword evidence="2" id="KW-0676">Redox-active center</keyword>
<protein>
    <recommendedName>
        <fullName evidence="3">Thioredoxin domain-containing protein</fullName>
    </recommendedName>
</protein>